<protein>
    <submittedName>
        <fullName evidence="2">Uncharacterized protein</fullName>
    </submittedName>
</protein>
<gene>
    <name evidence="2" type="ORF">PAECIP111893_04518</name>
</gene>
<sequence length="74" mass="8111">MKWMAAAGLCLIAGLIIWGEYKAAKEQRSRLAILVITASAFVLAVTLLINPELPGPTEFMNLMFDGLSKRFGLQ</sequence>
<dbReference type="Proteomes" id="UP000838686">
    <property type="component" value="Unassembled WGS sequence"/>
</dbReference>
<name>A0ABM9CP61_9BACL</name>
<accession>A0ABM9CP61</accession>
<dbReference type="RefSeq" id="WP_236344993.1">
    <property type="nucleotide sequence ID" value="NZ_CAKMMF010000032.1"/>
</dbReference>
<proteinExistence type="predicted"/>
<evidence type="ECO:0000313" key="3">
    <source>
        <dbReference type="Proteomes" id="UP000838686"/>
    </source>
</evidence>
<keyword evidence="1" id="KW-0812">Transmembrane</keyword>
<keyword evidence="1" id="KW-0472">Membrane</keyword>
<evidence type="ECO:0000313" key="2">
    <source>
        <dbReference type="EMBL" id="CAH1219213.1"/>
    </source>
</evidence>
<organism evidence="2 3">
    <name type="scientific">Paenibacillus plantiphilus</name>
    <dbReference type="NCBI Taxonomy" id="2905650"/>
    <lineage>
        <taxon>Bacteria</taxon>
        <taxon>Bacillati</taxon>
        <taxon>Bacillota</taxon>
        <taxon>Bacilli</taxon>
        <taxon>Bacillales</taxon>
        <taxon>Paenibacillaceae</taxon>
        <taxon>Paenibacillus</taxon>
    </lineage>
</organism>
<reference evidence="2" key="1">
    <citation type="submission" date="2022-01" db="EMBL/GenBank/DDBJ databases">
        <authorList>
            <person name="Criscuolo A."/>
        </authorList>
    </citation>
    <scope>NUCLEOTIDE SEQUENCE</scope>
    <source>
        <strain evidence="2">CIP111893</strain>
    </source>
</reference>
<keyword evidence="3" id="KW-1185">Reference proteome</keyword>
<feature type="transmembrane region" description="Helical" evidence="1">
    <location>
        <begin position="29"/>
        <end position="50"/>
    </location>
</feature>
<comment type="caution">
    <text evidence="2">The sequence shown here is derived from an EMBL/GenBank/DDBJ whole genome shotgun (WGS) entry which is preliminary data.</text>
</comment>
<keyword evidence="1" id="KW-1133">Transmembrane helix</keyword>
<evidence type="ECO:0000256" key="1">
    <source>
        <dbReference type="SAM" id="Phobius"/>
    </source>
</evidence>
<dbReference type="EMBL" id="CAKMMF010000032">
    <property type="protein sequence ID" value="CAH1219213.1"/>
    <property type="molecule type" value="Genomic_DNA"/>
</dbReference>